<reference evidence="2 3" key="2">
    <citation type="submission" date="2013-02" db="EMBL/GenBank/DDBJ databases">
        <title>The Genome Sequence of Plasmodium falciparum Vietnam Oak-Knoll (FVO).</title>
        <authorList>
            <consortium name="The Broad Institute Genome Sequencing Platform"/>
            <consortium name="The Broad Institute Genome Sequencing Center for Infectious Disease"/>
            <person name="Neafsey D."/>
            <person name="Cheeseman I."/>
            <person name="Volkman S."/>
            <person name="Adams J."/>
            <person name="Walker B."/>
            <person name="Young S.K."/>
            <person name="Zeng Q."/>
            <person name="Gargeya S."/>
            <person name="Fitzgerald M."/>
            <person name="Haas B."/>
            <person name="Abouelleil A."/>
            <person name="Alvarado L."/>
            <person name="Arachchi H.M."/>
            <person name="Berlin A.M."/>
            <person name="Chapman S.B."/>
            <person name="Dewar J."/>
            <person name="Goldberg J."/>
            <person name="Griggs A."/>
            <person name="Gujja S."/>
            <person name="Hansen M."/>
            <person name="Howarth C."/>
            <person name="Imamovic A."/>
            <person name="Larimer J."/>
            <person name="McCowan C."/>
            <person name="Murphy C."/>
            <person name="Neiman D."/>
            <person name="Pearson M."/>
            <person name="Priest M."/>
            <person name="Roberts A."/>
            <person name="Saif S."/>
            <person name="Shea T."/>
            <person name="Sisk P."/>
            <person name="Sykes S."/>
            <person name="Wortman J."/>
            <person name="Nusbaum C."/>
            <person name="Birren B."/>
        </authorList>
    </citation>
    <scope>NUCLEOTIDE SEQUENCE [LARGE SCALE GENOMIC DNA]</scope>
    <source>
        <strain evidence="3">Vietnam Oak-Knoll (FVO)</strain>
    </source>
</reference>
<evidence type="ECO:0000313" key="3">
    <source>
        <dbReference type="Proteomes" id="UP000030690"/>
    </source>
</evidence>
<feature type="coiled-coil region" evidence="1">
    <location>
        <begin position="479"/>
        <end position="649"/>
    </location>
</feature>
<reference evidence="2 3" key="1">
    <citation type="submission" date="2013-02" db="EMBL/GenBank/DDBJ databases">
        <title>The Genome Annotation of Plasmodium falciparum Vietnam Oak-Knoll (FVO).</title>
        <authorList>
            <consortium name="The Broad Institute Genome Sequencing Platform"/>
            <consortium name="The Broad Institute Genome Sequencing Center for Infectious Disease"/>
            <person name="Neafsey D."/>
            <person name="Hoffman S."/>
            <person name="Volkman S."/>
            <person name="Rosenthal P."/>
            <person name="Walker B."/>
            <person name="Young S.K."/>
            <person name="Zeng Q."/>
            <person name="Gargeya S."/>
            <person name="Fitzgerald M."/>
            <person name="Haas B."/>
            <person name="Abouelleil A."/>
            <person name="Allen A.W."/>
            <person name="Alvarado L."/>
            <person name="Arachchi H.M."/>
            <person name="Berlin A.M."/>
            <person name="Chapman S.B."/>
            <person name="Gainer-Dewar J."/>
            <person name="Goldberg J."/>
            <person name="Griggs A."/>
            <person name="Gujja S."/>
            <person name="Hansen M."/>
            <person name="Howarth C."/>
            <person name="Imamovic A."/>
            <person name="Ireland A."/>
            <person name="Larimer J."/>
            <person name="McCowan C."/>
            <person name="Murphy C."/>
            <person name="Pearson M."/>
            <person name="Poon T.W."/>
            <person name="Priest M."/>
            <person name="Roberts A."/>
            <person name="Saif S."/>
            <person name="Shea T."/>
            <person name="Sisk P."/>
            <person name="Sykes S."/>
            <person name="Wortman J."/>
            <person name="Nusbaum C."/>
            <person name="Birren B."/>
        </authorList>
    </citation>
    <scope>NUCLEOTIDE SEQUENCE [LARGE SCALE GENOMIC DNA]</scope>
    <source>
        <strain evidence="3">Vietnam Oak-Knoll (FVO)</strain>
    </source>
</reference>
<feature type="coiled-coil region" evidence="1">
    <location>
        <begin position="169"/>
        <end position="335"/>
    </location>
</feature>
<keyword evidence="1" id="KW-0175">Coiled coil</keyword>
<name>A0A024V419_PLAFA</name>
<evidence type="ECO:0000313" key="2">
    <source>
        <dbReference type="EMBL" id="ETW17302.1"/>
    </source>
</evidence>
<organism evidence="2 3">
    <name type="scientific">Plasmodium falciparum Vietnam Oak-Knoll</name>
    <name type="common">FVO</name>
    <dbReference type="NCBI Taxonomy" id="1036723"/>
    <lineage>
        <taxon>Eukaryota</taxon>
        <taxon>Sar</taxon>
        <taxon>Alveolata</taxon>
        <taxon>Apicomplexa</taxon>
        <taxon>Aconoidasida</taxon>
        <taxon>Haemosporida</taxon>
        <taxon>Plasmodiidae</taxon>
        <taxon>Plasmodium</taxon>
        <taxon>Plasmodium (Laverania)</taxon>
    </lineage>
</organism>
<sequence length="656" mass="79580">MENREKRARENFPDGEIFLCEESYGKNLKEIKMFENIKSDMSLIISEQLRKRSRTTFKLKNIEKKYIYLKDICDLLNKSLLEGENILKKDKELINAYFEYTTSNLYYIFIKYENIICDMSEMNVHMKLKLKKIKEEELMHFKVCYEKLKNSMNILKEKKSHIILLKEDLHFLNDEYDNIQKIMEDKKSKDLNLTLEKSYNELLIQLEKYKKELEEIKEKCNNQMKEKKKTCINLNMIQENILDINEIIKKLNEENDLMNEDLEKLENENNEIIKKIMEDNNKIEENCHILNNKLESIENEISDYNIKKKDLLYEYENLKNRLKNITLVCNEKKKKDENYSNIIKNKSEMLISNKKILKETDKEYQLLNDDFLTCKENYIKLEKVYENNQNKLEDTKKIINDYICMCEEKKVCLLNIEKSKENNEIEKIQILDLIENYEKELIDQKNIFLKLSKILNLIHLSYEQYDEIQNEKCTMTKNEDDYTKKYEELLIKYENVKNQVKDKKEILDNKKQEIKKVEDMLNTYNIEMISYNDKKEVMNKNEKELNEKKNKCIKKLKDEETNHNEDIIIKKTKNQLELKYEELKNNMHTQKIEKQQQHNNFLKQGEKEKLECDLQLFISEIKNQIEKDKEEKKNIIIQKERELQIYQKRYSSLKVV</sequence>
<proteinExistence type="predicted"/>
<dbReference type="Proteomes" id="UP000030690">
    <property type="component" value="Unassembled WGS sequence"/>
</dbReference>
<gene>
    <name evidence="2" type="ORF">PFFVO_03793</name>
</gene>
<dbReference type="AlphaFoldDB" id="A0A024V419"/>
<accession>A0A024V419</accession>
<dbReference type="EMBL" id="KI925131">
    <property type="protein sequence ID" value="ETW17302.1"/>
    <property type="molecule type" value="Genomic_DNA"/>
</dbReference>
<evidence type="ECO:0000256" key="1">
    <source>
        <dbReference type="SAM" id="Coils"/>
    </source>
</evidence>
<protein>
    <submittedName>
        <fullName evidence="2">Uncharacterized protein</fullName>
    </submittedName>
</protein>
<dbReference type="OrthoDB" id="378113at2759"/>